<dbReference type="SUPFAM" id="SSF53623">
    <property type="entry name" value="MurD-like peptide ligases, catalytic domain"/>
    <property type="match status" value="1"/>
</dbReference>
<reference evidence="2 3" key="1">
    <citation type="journal article" date="2006" name="Science">
        <title>Genome of rice cluster I archaea -- the key methane producers in the rice rhizosphere.</title>
        <authorList>
            <person name="Erkel C."/>
            <person name="Kube M."/>
            <person name="Reinhardt R."/>
            <person name="Liesack W."/>
        </authorList>
    </citation>
    <scope>NUCLEOTIDE SEQUENCE [LARGE SCALE GENOMIC DNA]</scope>
    <source>
        <strain evidence="3">DSM 22066 / NBRC 105507 / MRE50</strain>
    </source>
</reference>
<sequence>MELNASRIAILDVNHGGLVLARELQSLGYDTFAVDVYGSGKESEDIRIVQADEAPAFDMLVAPVHMAPYKLLYDAVRRGMPVLTHHRMAGMLIEATGRLKGVKSVEVTGTYGKTTACALLGRMLQAKGEHVLVHASMGLTFDGMPVGERLSITPANMLRALDCAKKAGLHPTACVFEVSLGGCGTADVGIITTLDRDYPVAGGTKRSYMAKMQMIEHAKPRSTIVHQATYRLTGGRDEITFGEGGDLFYGKAGMIEGPLLEGETIYPAFAPGLDLESYGDPALCAAAAALSMGTSPEAVSDALAGFDGIPGRMKRGIIQGRELLDNSCSGLSIDGVLRALEKSGGHPGRKVLVLGEEKYNVCEGLDPAEAARIAEAWAGEVVLVGDRLLSVSGVHAASLKEGLREALSRTAPGDMIISCVKTWR</sequence>
<dbReference type="GO" id="GO:0008764">
    <property type="term" value="F:UDP-N-acetylmuramoylalanine-D-glutamate ligase activity"/>
    <property type="evidence" value="ECO:0007669"/>
    <property type="project" value="UniProtKB-EC"/>
</dbReference>
<dbReference type="GeneID" id="5145275"/>
<dbReference type="KEGG" id="rci:RCIX2005"/>
<evidence type="ECO:0000313" key="3">
    <source>
        <dbReference type="Proteomes" id="UP000000663"/>
    </source>
</evidence>
<evidence type="ECO:0000259" key="1">
    <source>
        <dbReference type="Pfam" id="PF08245"/>
    </source>
</evidence>
<dbReference type="Pfam" id="PF08245">
    <property type="entry name" value="Mur_ligase_M"/>
    <property type="match status" value="1"/>
</dbReference>
<dbReference type="OrthoDB" id="52890at2157"/>
<organism evidence="2 3">
    <name type="scientific">Methanocella arvoryzae (strain DSM 22066 / NBRC 105507 / MRE50)</name>
    <dbReference type="NCBI Taxonomy" id="351160"/>
    <lineage>
        <taxon>Archaea</taxon>
        <taxon>Methanobacteriati</taxon>
        <taxon>Methanobacteriota</taxon>
        <taxon>Stenosarchaea group</taxon>
        <taxon>Methanomicrobia</taxon>
        <taxon>Methanocellales</taxon>
        <taxon>Methanocellaceae</taxon>
        <taxon>Methanocella</taxon>
    </lineage>
</organism>
<name>Q0W383_METAR</name>
<feature type="domain" description="Mur ligase central" evidence="1">
    <location>
        <begin position="107"/>
        <end position="225"/>
    </location>
</feature>
<dbReference type="EMBL" id="AM114193">
    <property type="protein sequence ID" value="CAJ37160.1"/>
    <property type="molecule type" value="Genomic_DNA"/>
</dbReference>
<keyword evidence="2" id="KW-0436">Ligase</keyword>
<evidence type="ECO:0000313" key="2">
    <source>
        <dbReference type="EMBL" id="CAJ37160.1"/>
    </source>
</evidence>
<dbReference type="InterPro" id="IPR013221">
    <property type="entry name" value="Mur_ligase_cen"/>
</dbReference>
<gene>
    <name evidence="2" type="primary">murD</name>
    <name evidence="2" type="ORF">RCIX2005</name>
</gene>
<dbReference type="Gene3D" id="3.40.1190.10">
    <property type="entry name" value="Mur-like, catalytic domain"/>
    <property type="match status" value="1"/>
</dbReference>
<accession>Q0W383</accession>
<dbReference type="Proteomes" id="UP000000663">
    <property type="component" value="Chromosome"/>
</dbReference>
<dbReference type="EC" id="6.3.2.9" evidence="2"/>
<dbReference type="STRING" id="351160.RCIX2005"/>
<dbReference type="GO" id="GO:0005524">
    <property type="term" value="F:ATP binding"/>
    <property type="evidence" value="ECO:0007669"/>
    <property type="project" value="InterPro"/>
</dbReference>
<dbReference type="eggNOG" id="arCOG02822">
    <property type="taxonomic scope" value="Archaea"/>
</dbReference>
<dbReference type="AlphaFoldDB" id="Q0W383"/>
<dbReference type="NCBIfam" id="NF033197">
    <property type="entry name" value="F430_CfbE"/>
    <property type="match status" value="1"/>
</dbReference>
<proteinExistence type="predicted"/>
<keyword evidence="3" id="KW-1185">Reference proteome</keyword>
<dbReference type="InterPro" id="IPR036565">
    <property type="entry name" value="Mur-like_cat_sf"/>
</dbReference>
<protein>
    <submittedName>
        <fullName evidence="2">UDP-N-acetylmuramoylalanine-D-glutamate ligase</fullName>
        <ecNumber evidence="2">6.3.2.9</ecNumber>
    </submittedName>
</protein>
<dbReference type="RefSeq" id="WP_012035414.1">
    <property type="nucleotide sequence ID" value="NC_009464.1"/>
</dbReference>